<dbReference type="RefSeq" id="WP_252884296.1">
    <property type="nucleotide sequence ID" value="NZ_CP099599.1"/>
</dbReference>
<dbReference type="PANTHER" id="PTHR33840:SF1">
    <property type="entry name" value="TLE1 PHOSPHOLIPASE DOMAIN-CONTAINING PROTEIN"/>
    <property type="match status" value="1"/>
</dbReference>
<accession>A0ABY5C7T4</accession>
<sequence length="606" mass="66760">MSEPKNLCDAQAISSRLSSSTGLKKSSTLPCEATLHVGFFFDGVSRNLEDDLKEERVTNIGRLFLAYPHEENSAPSDPASQHHKFYISGLATSFDATLGTNSTTSAANLNGAISKIKDDVSKLPKDNSTEAVVDVGKDVLAGKNWWDNFTNNLKPRNLISAIATTAAKASVEGISPVRDHEIVFSLLKTGVDTRLEAASNRFEKLVEDVKKSNSISIKKISVSVFGFDYGATLARAFAHKLFEACDPGTTVYKGAKLEVVFAGLFDAVDRSMEASVVRDFLLPISNSVDDGECLPGPVKSALHLVAAHECRGDRRARLIGTGSLTPRWEERLVPGTSSDVGGGLAKKSASHSRELHMVALHEMYRAAYSAGVPFPSMAKLQEKDRYVASFFEFHDHINGTGAIEASKRYTSLAGNKKVSADAFLAHRRLYIQRLRGLWELYSGQHRAYSEQEDRLKRPLLGDSGTLKRLLGMGSETEVQASKRDAALEQTRKSKDLLRSELGWLEDVDREAKRLSIGLATNAEKALLDEWFVKESKSLNFDIEDLLEFYVNDKFMVSQMSQSPSSTKYFLVREFDIPDLNKTKGMAPDFMEQMMRKTPADSSGAST</sequence>
<organism evidence="1 2">
    <name type="scientific">Pseudomonas siliginis</name>
    <dbReference type="NCBI Taxonomy" id="2842346"/>
    <lineage>
        <taxon>Bacteria</taxon>
        <taxon>Pseudomonadati</taxon>
        <taxon>Pseudomonadota</taxon>
        <taxon>Gammaproteobacteria</taxon>
        <taxon>Pseudomonadales</taxon>
        <taxon>Pseudomonadaceae</taxon>
        <taxon>Pseudomonas</taxon>
    </lineage>
</organism>
<protein>
    <submittedName>
        <fullName evidence="1">DUF2235 domain-containing protein</fullName>
    </submittedName>
</protein>
<dbReference type="PANTHER" id="PTHR33840">
    <property type="match status" value="1"/>
</dbReference>
<reference evidence="1" key="1">
    <citation type="submission" date="2022-06" db="EMBL/GenBank/DDBJ databases">
        <title>Investigating genetic diversity within the most abundant and prevalent non-pathogenic leaf-associated bacterial species interacting with Arabidopsis thaliana in natural habitats.</title>
        <authorList>
            <person name="Ramirez-Sanchez D."/>
            <person name="Gibelin-Viala C."/>
            <person name="Mayjonade B."/>
            <person name="Duflos R."/>
            <person name="Belmonte E."/>
            <person name="Pailler V."/>
            <person name="Bartoli C."/>
            <person name="Carrere S."/>
            <person name="Vailleau F."/>
            <person name="Roux F."/>
        </authorList>
    </citation>
    <scope>NUCLEOTIDE SEQUENCE</scope>
    <source>
        <strain evidence="1">OTU6ESPEB1</strain>
    </source>
</reference>
<dbReference type="EMBL" id="CP099599">
    <property type="protein sequence ID" value="UST82714.1"/>
    <property type="molecule type" value="Genomic_DNA"/>
</dbReference>
<gene>
    <name evidence="1" type="ORF">NF677_14265</name>
</gene>
<proteinExistence type="predicted"/>
<name>A0ABY5C7T4_9PSED</name>
<dbReference type="Proteomes" id="UP001056851">
    <property type="component" value="Chromosome"/>
</dbReference>
<evidence type="ECO:0000313" key="1">
    <source>
        <dbReference type="EMBL" id="UST82714.1"/>
    </source>
</evidence>
<evidence type="ECO:0000313" key="2">
    <source>
        <dbReference type="Proteomes" id="UP001056851"/>
    </source>
</evidence>
<keyword evidence="2" id="KW-1185">Reference proteome</keyword>